<organism evidence="7 8">
    <name type="scientific">Flavimaribacter sediminis</name>
    <dbReference type="NCBI Taxonomy" id="2865987"/>
    <lineage>
        <taxon>Bacteria</taxon>
        <taxon>Pseudomonadati</taxon>
        <taxon>Pseudomonadota</taxon>
        <taxon>Alphaproteobacteria</taxon>
        <taxon>Hyphomicrobiales</taxon>
        <taxon>Rhizobiaceae</taxon>
        <taxon>Flavimaribacter</taxon>
    </lineage>
</organism>
<dbReference type="SUPFAM" id="SSF51556">
    <property type="entry name" value="Metallo-dependent hydrolases"/>
    <property type="match status" value="1"/>
</dbReference>
<evidence type="ECO:0000313" key="7">
    <source>
        <dbReference type="EMBL" id="MBW8637234.1"/>
    </source>
</evidence>
<dbReference type="GO" id="GO:0006146">
    <property type="term" value="P:adenine catabolic process"/>
    <property type="evidence" value="ECO:0007669"/>
    <property type="project" value="TreeGrafter"/>
</dbReference>
<evidence type="ECO:0000256" key="4">
    <source>
        <dbReference type="ARBA" id="ARBA00022801"/>
    </source>
</evidence>
<dbReference type="InterPro" id="IPR006330">
    <property type="entry name" value="Ado/ade_deaminase"/>
</dbReference>
<dbReference type="PANTHER" id="PTHR43114">
    <property type="entry name" value="ADENINE DEAMINASE"/>
    <property type="match status" value="1"/>
</dbReference>
<dbReference type="InterPro" id="IPR001365">
    <property type="entry name" value="A_deaminase_dom"/>
</dbReference>
<evidence type="ECO:0000259" key="6">
    <source>
        <dbReference type="Pfam" id="PF00962"/>
    </source>
</evidence>
<evidence type="ECO:0000256" key="1">
    <source>
        <dbReference type="ARBA" id="ARBA00001947"/>
    </source>
</evidence>
<comment type="caution">
    <text evidence="7">The sequence shown here is derived from an EMBL/GenBank/DDBJ whole genome shotgun (WGS) entry which is preliminary data.</text>
</comment>
<dbReference type="Gene3D" id="3.20.20.140">
    <property type="entry name" value="Metal-dependent hydrolases"/>
    <property type="match status" value="1"/>
</dbReference>
<keyword evidence="5" id="KW-0862">Zinc</keyword>
<protein>
    <submittedName>
        <fullName evidence="7">Adenosine deaminase</fullName>
        <ecNumber evidence="7">3.5.4.4</ecNumber>
    </submittedName>
</protein>
<reference evidence="7" key="1">
    <citation type="submission" date="2021-08" db="EMBL/GenBank/DDBJ databases">
        <title>Hoeflea bacterium WL0058 sp. nov., isolated from the sediment.</title>
        <authorList>
            <person name="Wang L."/>
            <person name="Zhang D."/>
        </authorList>
    </citation>
    <scope>NUCLEOTIDE SEQUENCE</scope>
    <source>
        <strain evidence="7">WL0058</strain>
    </source>
</reference>
<keyword evidence="8" id="KW-1185">Reference proteome</keyword>
<dbReference type="Pfam" id="PF00962">
    <property type="entry name" value="A_deaminase"/>
    <property type="match status" value="1"/>
</dbReference>
<name>A0AAE2ZI93_9HYPH</name>
<dbReference type="PANTHER" id="PTHR43114:SF6">
    <property type="entry name" value="ADENINE DEAMINASE"/>
    <property type="match status" value="1"/>
</dbReference>
<gene>
    <name evidence="7" type="primary">add</name>
    <name evidence="7" type="ORF">K1W69_08545</name>
</gene>
<dbReference type="InterPro" id="IPR032466">
    <property type="entry name" value="Metal_Hydrolase"/>
</dbReference>
<evidence type="ECO:0000256" key="2">
    <source>
        <dbReference type="ARBA" id="ARBA00006676"/>
    </source>
</evidence>
<dbReference type="EC" id="3.5.4.4" evidence="7"/>
<dbReference type="EMBL" id="JAICBX010000002">
    <property type="protein sequence ID" value="MBW8637234.1"/>
    <property type="molecule type" value="Genomic_DNA"/>
</dbReference>
<feature type="domain" description="Adenosine deaminase" evidence="6">
    <location>
        <begin position="11"/>
        <end position="323"/>
    </location>
</feature>
<evidence type="ECO:0000256" key="5">
    <source>
        <dbReference type="ARBA" id="ARBA00022833"/>
    </source>
</evidence>
<dbReference type="RefSeq" id="WP_220227958.1">
    <property type="nucleotide sequence ID" value="NZ_JAICBX010000002.1"/>
</dbReference>
<dbReference type="GO" id="GO:0005829">
    <property type="term" value="C:cytosol"/>
    <property type="evidence" value="ECO:0007669"/>
    <property type="project" value="TreeGrafter"/>
</dbReference>
<accession>A0AAE2ZI93</accession>
<proteinExistence type="inferred from homology"/>
<keyword evidence="3" id="KW-0479">Metal-binding</keyword>
<dbReference type="GO" id="GO:0000034">
    <property type="term" value="F:adenine deaminase activity"/>
    <property type="evidence" value="ECO:0007669"/>
    <property type="project" value="TreeGrafter"/>
</dbReference>
<dbReference type="GO" id="GO:0046872">
    <property type="term" value="F:metal ion binding"/>
    <property type="evidence" value="ECO:0007669"/>
    <property type="project" value="UniProtKB-KW"/>
</dbReference>
<dbReference type="Proteomes" id="UP001196509">
    <property type="component" value="Unassembled WGS sequence"/>
</dbReference>
<dbReference type="GO" id="GO:0043103">
    <property type="term" value="P:hypoxanthine salvage"/>
    <property type="evidence" value="ECO:0007669"/>
    <property type="project" value="TreeGrafter"/>
</dbReference>
<sequence length="341" mass="37385">MDTNSLIRSLPKAEIHIHLEGAILPATAMELAAKNNVALPECEQVEDLYSYADLAEFLAIYGAIADSIITVDDFHRITYEMLQSAAANGARYMEFFISPHAHKNVAFKQQFEGIRAGMADAEADLGIVSRFIPGVNRELGPAAGEEYLDEILDNRCDELIGLGLDYNEAPFPPEPFADLFARAADNGLRLTAHAGESGPAAFIAGSLDALKVERIDHGYNIVNDEALIERCLGEGVVFTCCPSTTQYTTAWRDLDAADHPIRRMREAGLAVTINSDDPPMFATDLGKEFEIAYDSLGFSLDDLKAAILTSLDASWLDETTKRQWKADWSKEIDKAYAEAGQ</sequence>
<evidence type="ECO:0000256" key="3">
    <source>
        <dbReference type="ARBA" id="ARBA00022723"/>
    </source>
</evidence>
<dbReference type="NCBIfam" id="TIGR01430">
    <property type="entry name" value="aden_deam"/>
    <property type="match status" value="1"/>
</dbReference>
<comment type="similarity">
    <text evidence="2">Belongs to the metallo-dependent hydrolases superfamily. Adenosine and AMP deaminases family.</text>
</comment>
<evidence type="ECO:0000313" key="8">
    <source>
        <dbReference type="Proteomes" id="UP001196509"/>
    </source>
</evidence>
<keyword evidence="4 7" id="KW-0378">Hydrolase</keyword>
<comment type="cofactor">
    <cofactor evidence="1">
        <name>Zn(2+)</name>
        <dbReference type="ChEBI" id="CHEBI:29105"/>
    </cofactor>
</comment>
<dbReference type="AlphaFoldDB" id="A0AAE2ZI93"/>